<gene>
    <name evidence="2" type="primary">LOC114348301</name>
</gene>
<evidence type="ECO:0000256" key="1">
    <source>
        <dbReference type="SAM" id="MobiDB-lite"/>
    </source>
</evidence>
<sequence>MESNIEIKKESVESAQRHIENQLSISTDSGDGDWKRGPEGNLGDPRYEESQVSTSLNQKNLKSEGHECNLEIVNLGLHFMKDTYNENYL</sequence>
<name>A0A6P7GZ51_DIAVI</name>
<accession>A0A6P7GZ51</accession>
<protein>
    <submittedName>
        <fullName evidence="2">Uncharacterized protein LOC114348301 isoform X2</fullName>
    </submittedName>
</protein>
<evidence type="ECO:0000313" key="2">
    <source>
        <dbReference type="RefSeq" id="XP_028154694.1"/>
    </source>
</evidence>
<feature type="region of interest" description="Disordered" evidence="1">
    <location>
        <begin position="1"/>
        <end position="60"/>
    </location>
</feature>
<feature type="compositionally biased region" description="Basic and acidic residues" evidence="1">
    <location>
        <begin position="1"/>
        <end position="20"/>
    </location>
</feature>
<organism evidence="2">
    <name type="scientific">Diabrotica virgifera virgifera</name>
    <name type="common">western corn rootworm</name>
    <dbReference type="NCBI Taxonomy" id="50390"/>
    <lineage>
        <taxon>Eukaryota</taxon>
        <taxon>Metazoa</taxon>
        <taxon>Ecdysozoa</taxon>
        <taxon>Arthropoda</taxon>
        <taxon>Hexapoda</taxon>
        <taxon>Insecta</taxon>
        <taxon>Pterygota</taxon>
        <taxon>Neoptera</taxon>
        <taxon>Endopterygota</taxon>
        <taxon>Coleoptera</taxon>
        <taxon>Polyphaga</taxon>
        <taxon>Cucujiformia</taxon>
        <taxon>Chrysomeloidea</taxon>
        <taxon>Chrysomelidae</taxon>
        <taxon>Galerucinae</taxon>
        <taxon>Diabroticina</taxon>
        <taxon>Diabroticites</taxon>
        <taxon>Diabrotica</taxon>
    </lineage>
</organism>
<dbReference type="RefSeq" id="XP_028154694.1">
    <property type="nucleotide sequence ID" value="XM_028298893.1"/>
</dbReference>
<proteinExistence type="predicted"/>
<feature type="compositionally biased region" description="Polar residues" evidence="1">
    <location>
        <begin position="50"/>
        <end position="60"/>
    </location>
</feature>
<reference evidence="2" key="1">
    <citation type="submission" date="2025-08" db="UniProtKB">
        <authorList>
            <consortium name="RefSeq"/>
        </authorList>
    </citation>
    <scope>IDENTIFICATION</scope>
    <source>
        <tissue evidence="2">Whole insect</tissue>
    </source>
</reference>
<dbReference type="AlphaFoldDB" id="A0A6P7GZ51"/>